<evidence type="ECO:0000313" key="3">
    <source>
        <dbReference type="Proteomes" id="UP000614334"/>
    </source>
</evidence>
<reference evidence="2" key="1">
    <citation type="submission" date="2020-09" db="EMBL/GenBank/DDBJ databases">
        <title>Comparative genome analyses of four rice-infecting Rhizoctonia solani isolates reveal extensive enrichment of homogalacturonan modification genes.</title>
        <authorList>
            <person name="Lee D.-Y."/>
            <person name="Jeon J."/>
            <person name="Kim K.-T."/>
            <person name="Cheong K."/>
            <person name="Song H."/>
            <person name="Choi G."/>
            <person name="Ko J."/>
            <person name="Opiyo S.O."/>
            <person name="Zuo S."/>
            <person name="Madhav S."/>
            <person name="Lee Y.-H."/>
            <person name="Wang G.-L."/>
        </authorList>
    </citation>
    <scope>NUCLEOTIDE SEQUENCE</scope>
    <source>
        <strain evidence="2">AG1-IA B2</strain>
    </source>
</reference>
<organism evidence="2 3">
    <name type="scientific">Rhizoctonia solani</name>
    <dbReference type="NCBI Taxonomy" id="456999"/>
    <lineage>
        <taxon>Eukaryota</taxon>
        <taxon>Fungi</taxon>
        <taxon>Dikarya</taxon>
        <taxon>Basidiomycota</taxon>
        <taxon>Agaricomycotina</taxon>
        <taxon>Agaricomycetes</taxon>
        <taxon>Cantharellales</taxon>
        <taxon>Ceratobasidiaceae</taxon>
        <taxon>Rhizoctonia</taxon>
    </lineage>
</organism>
<protein>
    <submittedName>
        <fullName evidence="2">Uncharacterized protein</fullName>
    </submittedName>
</protein>
<evidence type="ECO:0000313" key="2">
    <source>
        <dbReference type="EMBL" id="KAF8761517.1"/>
    </source>
</evidence>
<accession>A0A8H7IMK0</accession>
<gene>
    <name evidence="2" type="ORF">RHS01_00262</name>
</gene>
<feature type="transmembrane region" description="Helical" evidence="1">
    <location>
        <begin position="239"/>
        <end position="261"/>
    </location>
</feature>
<comment type="caution">
    <text evidence="2">The sequence shown here is derived from an EMBL/GenBank/DDBJ whole genome shotgun (WGS) entry which is preliminary data.</text>
</comment>
<sequence length="299" mass="31783">MQRDALGFHDAGSNDVSSVGTTGDAAAVAGSIPTGSGGGGGTASGSYYSSSSGLVAASYETQPLKQEEVVPDMGQPSWAKESSYQTGYSEPQWASAAGAETPSYHAYHTGSGLLRTWPGRMRAMWRVLRLGTLLTLNSNSRSNNQLSSSSCTSIKPKELIQPIGAAAAATSSATRWVWESRICQSLSALCNELRNRVGSETRAGLHILWLAKLGDHMEYTAQVSQLAANSPRGLSLGPFVLSFLFFFFFLSMDIVFLSRLCRSFCSFLGTRQGALTPSCLLAGPSALLYLYVPLLPPAT</sequence>
<dbReference type="EMBL" id="JACYCF010000001">
    <property type="protein sequence ID" value="KAF8761517.1"/>
    <property type="molecule type" value="Genomic_DNA"/>
</dbReference>
<keyword evidence="1" id="KW-1133">Transmembrane helix</keyword>
<keyword evidence="1" id="KW-0472">Membrane</keyword>
<proteinExistence type="predicted"/>
<name>A0A8H7IMK0_9AGAM</name>
<keyword evidence="1" id="KW-0812">Transmembrane</keyword>
<feature type="transmembrane region" description="Helical" evidence="1">
    <location>
        <begin position="273"/>
        <end position="292"/>
    </location>
</feature>
<evidence type="ECO:0000256" key="1">
    <source>
        <dbReference type="SAM" id="Phobius"/>
    </source>
</evidence>
<dbReference type="Proteomes" id="UP000614334">
    <property type="component" value="Unassembled WGS sequence"/>
</dbReference>
<dbReference type="AlphaFoldDB" id="A0A8H7IMK0"/>